<sequence length="216" mass="24567">MKYKTVLFDWDGCLLNNLPTWLGIYTNILDKYDIRISNKEIAEKLFGDWNGPLKVGLKENRLKQFNLDLLSLADTILPDSPLHLGARELLSTLIESDVQLGLVSSSKLETVMPILRKHCLYDYFEVIITADMIKEHKPNPESILKAMGRLDSKNNSTLMVGDSEKDILAAHKAEIDSVLFLPGMHNDIYNFEFLKSTKPTYIVKNLTEILELNGKI</sequence>
<dbReference type="PANTHER" id="PTHR43434:SF1">
    <property type="entry name" value="PHOSPHOGLYCOLATE PHOSPHATASE"/>
    <property type="match status" value="1"/>
</dbReference>
<dbReference type="GO" id="GO:0008967">
    <property type="term" value="F:phosphoglycolate phosphatase activity"/>
    <property type="evidence" value="ECO:0007669"/>
    <property type="project" value="TreeGrafter"/>
</dbReference>
<dbReference type="Pfam" id="PF13419">
    <property type="entry name" value="HAD_2"/>
    <property type="match status" value="1"/>
</dbReference>
<comment type="caution">
    <text evidence="1">The sequence shown here is derived from an EMBL/GenBank/DDBJ whole genome shotgun (WGS) entry which is preliminary data.</text>
</comment>
<dbReference type="InterPro" id="IPR023198">
    <property type="entry name" value="PGP-like_dom2"/>
</dbReference>
<evidence type="ECO:0008006" key="3">
    <source>
        <dbReference type="Google" id="ProtNLM"/>
    </source>
</evidence>
<dbReference type="InterPro" id="IPR023214">
    <property type="entry name" value="HAD_sf"/>
</dbReference>
<dbReference type="AlphaFoldDB" id="A0A2H0WZQ5"/>
<evidence type="ECO:0000313" key="1">
    <source>
        <dbReference type="EMBL" id="PIS18163.1"/>
    </source>
</evidence>
<dbReference type="GO" id="GO:0006281">
    <property type="term" value="P:DNA repair"/>
    <property type="evidence" value="ECO:0007669"/>
    <property type="project" value="TreeGrafter"/>
</dbReference>
<dbReference type="InterPro" id="IPR050155">
    <property type="entry name" value="HAD-like_hydrolase_sf"/>
</dbReference>
<proteinExistence type="predicted"/>
<dbReference type="PANTHER" id="PTHR43434">
    <property type="entry name" value="PHOSPHOGLYCOLATE PHOSPHATASE"/>
    <property type="match status" value="1"/>
</dbReference>
<reference evidence="2" key="1">
    <citation type="submission" date="2017-09" db="EMBL/GenBank/DDBJ databases">
        <title>Depth-based differentiation of microbial function through sediment-hosted aquifers and enrichment of novel symbionts in the deep terrestrial subsurface.</title>
        <authorList>
            <person name="Probst A.J."/>
            <person name="Ladd B."/>
            <person name="Jarett J.K."/>
            <person name="Geller-Mcgrath D.E."/>
            <person name="Sieber C.M.K."/>
            <person name="Emerson J.B."/>
            <person name="Anantharaman K."/>
            <person name="Thomas B.C."/>
            <person name="Malmstrom R."/>
            <person name="Stieglmeier M."/>
            <person name="Klingl A."/>
            <person name="Woyke T."/>
            <person name="Ryan C.M."/>
            <person name="Banfield J.F."/>
        </authorList>
    </citation>
    <scope>NUCLEOTIDE SEQUENCE [LARGE SCALE GENOMIC DNA]</scope>
</reference>
<dbReference type="Gene3D" id="3.40.50.1000">
    <property type="entry name" value="HAD superfamily/HAD-like"/>
    <property type="match status" value="1"/>
</dbReference>
<dbReference type="GO" id="GO:0005829">
    <property type="term" value="C:cytosol"/>
    <property type="evidence" value="ECO:0007669"/>
    <property type="project" value="TreeGrafter"/>
</dbReference>
<dbReference type="EMBL" id="PEYY01000030">
    <property type="protein sequence ID" value="PIS18163.1"/>
    <property type="molecule type" value="Genomic_DNA"/>
</dbReference>
<gene>
    <name evidence="1" type="ORF">COT54_00735</name>
</gene>
<dbReference type="Gene3D" id="1.10.150.240">
    <property type="entry name" value="Putative phosphatase, domain 2"/>
    <property type="match status" value="1"/>
</dbReference>
<name>A0A2H0WZQ5_9BACT</name>
<organism evidence="1 2">
    <name type="scientific">Candidatus Collierbacteria bacterium CG09_land_8_20_14_0_10_46_12</name>
    <dbReference type="NCBI Taxonomy" id="1974533"/>
    <lineage>
        <taxon>Bacteria</taxon>
        <taxon>Candidatus Collieribacteriota</taxon>
    </lineage>
</organism>
<dbReference type="SFLD" id="SFLDG01129">
    <property type="entry name" value="C1.5:_HAD__Beta-PGM__Phosphata"/>
    <property type="match status" value="1"/>
</dbReference>
<protein>
    <recommendedName>
        <fullName evidence="3">HAD family hydrolase</fullName>
    </recommendedName>
</protein>
<dbReference type="SUPFAM" id="SSF56784">
    <property type="entry name" value="HAD-like"/>
    <property type="match status" value="1"/>
</dbReference>
<dbReference type="InterPro" id="IPR041492">
    <property type="entry name" value="HAD_2"/>
</dbReference>
<dbReference type="NCBIfam" id="TIGR01549">
    <property type="entry name" value="HAD-SF-IA-v1"/>
    <property type="match status" value="1"/>
</dbReference>
<dbReference type="SFLD" id="SFLDS00003">
    <property type="entry name" value="Haloacid_Dehalogenase"/>
    <property type="match status" value="1"/>
</dbReference>
<dbReference type="InterPro" id="IPR036412">
    <property type="entry name" value="HAD-like_sf"/>
</dbReference>
<accession>A0A2H0WZQ5</accession>
<dbReference type="InterPro" id="IPR006439">
    <property type="entry name" value="HAD-SF_hydro_IA"/>
</dbReference>
<evidence type="ECO:0000313" key="2">
    <source>
        <dbReference type="Proteomes" id="UP000229574"/>
    </source>
</evidence>
<dbReference type="Proteomes" id="UP000229574">
    <property type="component" value="Unassembled WGS sequence"/>
</dbReference>